<dbReference type="InterPro" id="IPR011608">
    <property type="entry name" value="PRD"/>
</dbReference>
<dbReference type="Pfam" id="PF05043">
    <property type="entry name" value="Mga"/>
    <property type="match status" value="1"/>
</dbReference>
<dbReference type="PROSITE" id="PS51372">
    <property type="entry name" value="PRD_2"/>
    <property type="match status" value="2"/>
</dbReference>
<dbReference type="InterPro" id="IPR016152">
    <property type="entry name" value="PTrfase/Anion_transptr"/>
</dbReference>
<dbReference type="EMBL" id="JAKTMA010000010">
    <property type="protein sequence ID" value="MCR0232613.1"/>
    <property type="molecule type" value="Genomic_DNA"/>
</dbReference>
<dbReference type="Proteomes" id="UP001203972">
    <property type="component" value="Unassembled WGS sequence"/>
</dbReference>
<dbReference type="InterPro" id="IPR002178">
    <property type="entry name" value="PTS_EIIA_type-2_dom"/>
</dbReference>
<dbReference type="SUPFAM" id="SSF63520">
    <property type="entry name" value="PTS-regulatory domain, PRD"/>
    <property type="match status" value="2"/>
</dbReference>
<dbReference type="SUPFAM" id="SSF46785">
    <property type="entry name" value="Winged helix' DNA-binding domain"/>
    <property type="match status" value="1"/>
</dbReference>
<dbReference type="RefSeq" id="WP_008818321.1">
    <property type="nucleotide sequence ID" value="NZ_AP025565.1"/>
</dbReference>
<name>A0AAP2XVM2_CLOIN</name>
<dbReference type="Pfam" id="PF00874">
    <property type="entry name" value="PRD"/>
    <property type="match status" value="2"/>
</dbReference>
<evidence type="ECO:0000313" key="8">
    <source>
        <dbReference type="Proteomes" id="UP001203972"/>
    </source>
</evidence>
<proteinExistence type="predicted"/>
<dbReference type="AlphaFoldDB" id="A0AAP2XVM2"/>
<dbReference type="Gene3D" id="1.10.10.10">
    <property type="entry name" value="Winged helix-like DNA-binding domain superfamily/Winged helix DNA-binding domain"/>
    <property type="match status" value="2"/>
</dbReference>
<evidence type="ECO:0000259" key="6">
    <source>
        <dbReference type="PROSITE" id="PS51372"/>
    </source>
</evidence>
<gene>
    <name evidence="7" type="ORF">MKC95_07520</name>
</gene>
<evidence type="ECO:0000259" key="5">
    <source>
        <dbReference type="PROSITE" id="PS51094"/>
    </source>
</evidence>
<comment type="caution">
    <text evidence="7">The sequence shown here is derived from an EMBL/GenBank/DDBJ whole genome shotgun (WGS) entry which is preliminary data.</text>
</comment>
<dbReference type="InterPro" id="IPR036390">
    <property type="entry name" value="WH_DNA-bd_sf"/>
</dbReference>
<sequence length="637" mass="74597">MGLNKRQEKIIMMMNDSNDWITGKELSKLLNVSDRTIRSDIDSINRYYENALIESNLRYGYHLNQEILRTLNIEIEQPIAQTPQERCIYIIQQLLFQRNELSITNLQDQVFVSEYSIDNDIKRIKKMIEPYEQLRLVRSKNFIHLEGDEESKRKLYKDLLAEETQGNFLNLNNLAALYNDFDLLIVKDTLEETFNKYNFHVREMAFPMLMVHVGIAIERILRHNYIHTERDYEELKKSQEYEIAREFFQNTAKKIRIEIVEDEIALLALLLMGKKGTSYSKDLVHEFHDSLTSDDIIDGMLEVIHDDFDIDFAQDSDLRIGLKMHMQSLMERQIRKHDVSNVYLQEIKRKYPLVFEMGIRVARYLEEQLNEVIGENEIGFLSLHLGAAFERANLSGKYRVIMIYPHDQALSNMCVKKVENRFGERMVIVECLNFFEQKTILNARPDLILTTLPLQHDLDIATIQISLFINLEDESRIFQALNLLDKKHFQKEFEEGISGMIEPRFFYTDVDIATHEDVINYMCDNLQASGYIPEGFKESVLKRESMSATSFAYSFAVPHSFNVMSIKSNISVAILKNPIPWGPFEVKLVILLAINDADRYMLKLFFDWLSNAVSDANRFATLLESHDYNDFIARIVE</sequence>
<feature type="domain" description="PRD" evidence="6">
    <location>
        <begin position="288"/>
        <end position="395"/>
    </location>
</feature>
<evidence type="ECO:0000313" key="7">
    <source>
        <dbReference type="EMBL" id="MCR0232613.1"/>
    </source>
</evidence>
<keyword evidence="1" id="KW-0677">Repeat</keyword>
<dbReference type="Gene3D" id="1.10.1790.10">
    <property type="entry name" value="PRD domain"/>
    <property type="match status" value="2"/>
</dbReference>
<evidence type="ECO:0000256" key="2">
    <source>
        <dbReference type="ARBA" id="ARBA00023015"/>
    </source>
</evidence>
<accession>A0AAP2XVM2</accession>
<keyword evidence="3" id="KW-0010">Activator</keyword>
<keyword evidence="2" id="KW-0805">Transcription regulation</keyword>
<feature type="domain" description="PRD" evidence="6">
    <location>
        <begin position="177"/>
        <end position="281"/>
    </location>
</feature>
<protein>
    <submittedName>
        <fullName evidence="7">PRD domain-containing protein</fullName>
    </submittedName>
</protein>
<dbReference type="SUPFAM" id="SSF55804">
    <property type="entry name" value="Phoshotransferase/anion transport protein"/>
    <property type="match status" value="1"/>
</dbReference>
<evidence type="ECO:0000256" key="3">
    <source>
        <dbReference type="ARBA" id="ARBA00023159"/>
    </source>
</evidence>
<dbReference type="InterPro" id="IPR050661">
    <property type="entry name" value="BglG_antiterminators"/>
</dbReference>
<feature type="domain" description="PTS EIIA type-2" evidence="5">
    <location>
        <begin position="499"/>
        <end position="637"/>
    </location>
</feature>
<dbReference type="CDD" id="cd05568">
    <property type="entry name" value="PTS_IIB_bgl_like"/>
    <property type="match status" value="1"/>
</dbReference>
<dbReference type="InterPro" id="IPR036388">
    <property type="entry name" value="WH-like_DNA-bd_sf"/>
</dbReference>
<dbReference type="Gene3D" id="3.40.930.10">
    <property type="entry name" value="Mannitol-specific EII, Chain A"/>
    <property type="match status" value="1"/>
</dbReference>
<evidence type="ECO:0000256" key="4">
    <source>
        <dbReference type="ARBA" id="ARBA00023163"/>
    </source>
</evidence>
<dbReference type="InterPro" id="IPR013196">
    <property type="entry name" value="HTH_11"/>
</dbReference>
<dbReference type="PANTHER" id="PTHR30185">
    <property type="entry name" value="CRYPTIC BETA-GLUCOSIDE BGL OPERON ANTITERMINATOR"/>
    <property type="match status" value="1"/>
</dbReference>
<dbReference type="GO" id="GO:0006355">
    <property type="term" value="P:regulation of DNA-templated transcription"/>
    <property type="evidence" value="ECO:0007669"/>
    <property type="project" value="InterPro"/>
</dbReference>
<dbReference type="InterPro" id="IPR036634">
    <property type="entry name" value="PRD_sf"/>
</dbReference>
<dbReference type="Pfam" id="PF00359">
    <property type="entry name" value="PTS_EIIA_2"/>
    <property type="match status" value="1"/>
</dbReference>
<dbReference type="InterPro" id="IPR007737">
    <property type="entry name" value="Mga_HTH"/>
</dbReference>
<dbReference type="PANTHER" id="PTHR30185:SF12">
    <property type="entry name" value="TRANSCRIPTIONAL REGULATOR MANR"/>
    <property type="match status" value="1"/>
</dbReference>
<organism evidence="7 8">
    <name type="scientific">Clostridium innocuum</name>
    <dbReference type="NCBI Taxonomy" id="1522"/>
    <lineage>
        <taxon>Bacteria</taxon>
        <taxon>Bacillati</taxon>
        <taxon>Bacillota</taxon>
        <taxon>Clostridia</taxon>
        <taxon>Eubacteriales</taxon>
        <taxon>Clostridiaceae</taxon>
        <taxon>Clostridium</taxon>
    </lineage>
</organism>
<reference evidence="7" key="1">
    <citation type="journal article" date="2022" name="Clin. Infect. Dis.">
        <title>Association between Clostridium innocuum and antibiotic-associated diarrhea in adults and children: A cross-sectional study and comparative genomics analysis.</title>
        <authorList>
            <person name="Cherny K.E."/>
            <person name="Muscat E.B."/>
            <person name="Balaji A."/>
            <person name="Mukherjee J."/>
            <person name="Ozer E.A."/>
            <person name="Angarone M.P."/>
            <person name="Hauser A.R."/>
            <person name="Sichel J.S."/>
            <person name="Amponsah E."/>
            <person name="Kociolek L.K."/>
        </authorList>
    </citation>
    <scope>NUCLEOTIDE SEQUENCE</scope>
    <source>
        <strain evidence="7">NU1-AC-029v</strain>
    </source>
</reference>
<dbReference type="PROSITE" id="PS51094">
    <property type="entry name" value="PTS_EIIA_TYPE_2"/>
    <property type="match status" value="1"/>
</dbReference>
<keyword evidence="4" id="KW-0804">Transcription</keyword>
<evidence type="ECO:0000256" key="1">
    <source>
        <dbReference type="ARBA" id="ARBA00022737"/>
    </source>
</evidence>
<dbReference type="Pfam" id="PF08279">
    <property type="entry name" value="HTH_11"/>
    <property type="match status" value="1"/>
</dbReference>